<reference evidence="16 18" key="1">
    <citation type="submission" date="2018-06" db="EMBL/GenBank/DDBJ databases">
        <title>Complete Genome Sequence of the Microcystin-Degrading Bacterium Sphingosinicella microcystinivorans Strain B-9.</title>
        <authorList>
            <person name="Jin H."/>
            <person name="Nishizawa T."/>
            <person name="Guo Y."/>
            <person name="Nishizawa A."/>
            <person name="Park H."/>
            <person name="Kato H."/>
            <person name="Tsuji K."/>
            <person name="Harada K."/>
        </authorList>
    </citation>
    <scope>NUCLEOTIDE SEQUENCE [LARGE SCALE GENOMIC DNA]</scope>
    <source>
        <strain evidence="16 18">B9</strain>
    </source>
</reference>
<evidence type="ECO:0000256" key="6">
    <source>
        <dbReference type="ARBA" id="ARBA00023004"/>
    </source>
</evidence>
<evidence type="ECO:0000256" key="2">
    <source>
        <dbReference type="ARBA" id="ARBA00022448"/>
    </source>
</evidence>
<dbReference type="SUPFAM" id="SSF56935">
    <property type="entry name" value="Porins"/>
    <property type="match status" value="1"/>
</dbReference>
<dbReference type="EMBL" id="AP018711">
    <property type="protein sequence ID" value="BBE34332.1"/>
    <property type="molecule type" value="Genomic_DNA"/>
</dbReference>
<evidence type="ECO:0000256" key="12">
    <source>
        <dbReference type="RuleBase" id="RU003357"/>
    </source>
</evidence>
<comment type="similarity">
    <text evidence="11 12">Belongs to the TonB-dependent receptor family.</text>
</comment>
<keyword evidence="10 11" id="KW-0998">Cell outer membrane</keyword>
<accession>A0AAD1G0X0</accession>
<evidence type="ECO:0000256" key="13">
    <source>
        <dbReference type="SAM" id="SignalP"/>
    </source>
</evidence>
<gene>
    <name evidence="16" type="primary">fyuA_8</name>
    <name evidence="17" type="ORF">DFR51_0923</name>
    <name evidence="16" type="ORF">SmB9_19900</name>
</gene>
<keyword evidence="7" id="KW-0406">Ion transport</keyword>
<dbReference type="Proteomes" id="UP000275727">
    <property type="component" value="Chromosome"/>
</dbReference>
<name>A0AAD1G0X0_SPHMI</name>
<sequence>MRIRRQGAFITGTALALIAAQNPAAAQQTAATQADDGALEDIVITAERVESSSQRSALAITAVEGDALDRAGVTKVTDLVKLVPGLEIASAGTLTQVYVRGVGANAASSYAEGAVAVNLDQAYIARPTAIGGAFFDLDRVEIVKGPQGTLYGRNATGGAMNIVTRKPVLGEFGLEGLVEVGNYDAVKLNAAINVPLSDVSAARIAGQYVKHDGYLSDGYNDDDSLSLRGHVLFEPSDRFSLLVSSDYYRQKGMGQSWAIYSQRNDWIGPSDPRSQALFSAAALGRYGPALGSQIPVPQNNGYVDNDTFDIRATLTWDLDFADLTIVPDYRRSTVDTIFYPNGVLGAIKDVAKQRSLEVRLSDKRDNLTWVVGGYYFHETQDTFYSYTQGLFNQEVYGDLDSKNFALFGQATYSLTPDFRVTGGARYTKENKGQLGTVFCSALFCPLPGVRVPFDGDLSFDNISWKVGAEFDVAPQSMAYASVSRGYKGGGFSPIVAPNTFGSEKLTAYVIGIKNRFLDNRLQVNLEGFYWDYIGQQVGFLSSGQIAPGQVGNVFVTENIGKSTIKGFDLDVAVQASSTIRLGARIGYLDATADDFVYTPASVPASACDISGAPPRVNVDCSGRDLPRSPKWSGTLTYDQTIPLGNEAELLINIGSRFSSSYSSSIFYLPQHRQGSYTRTDMSLTYVAPENRWSLGAFVNNIEDKAVVTMAGTFSLMRVDYVNLQPPRTYGLRATINF</sequence>
<dbReference type="InterPro" id="IPR036942">
    <property type="entry name" value="Beta-barrel_TonB_sf"/>
</dbReference>
<dbReference type="InterPro" id="IPR012910">
    <property type="entry name" value="Plug_dom"/>
</dbReference>
<evidence type="ECO:0000256" key="8">
    <source>
        <dbReference type="ARBA" id="ARBA00023077"/>
    </source>
</evidence>
<keyword evidence="6" id="KW-0408">Iron</keyword>
<keyword evidence="3 11" id="KW-1134">Transmembrane beta strand</keyword>
<dbReference type="AlphaFoldDB" id="A0AAD1G0X0"/>
<evidence type="ECO:0000256" key="3">
    <source>
        <dbReference type="ARBA" id="ARBA00022452"/>
    </source>
</evidence>
<evidence type="ECO:0000256" key="4">
    <source>
        <dbReference type="ARBA" id="ARBA00022496"/>
    </source>
</evidence>
<evidence type="ECO:0000259" key="15">
    <source>
        <dbReference type="Pfam" id="PF07715"/>
    </source>
</evidence>
<evidence type="ECO:0000256" key="5">
    <source>
        <dbReference type="ARBA" id="ARBA00022692"/>
    </source>
</evidence>
<dbReference type="Pfam" id="PF07715">
    <property type="entry name" value="Plug"/>
    <property type="match status" value="1"/>
</dbReference>
<keyword evidence="16" id="KW-0675">Receptor</keyword>
<evidence type="ECO:0000256" key="9">
    <source>
        <dbReference type="ARBA" id="ARBA00023136"/>
    </source>
</evidence>
<comment type="subcellular location">
    <subcellularLocation>
        <location evidence="1 11">Cell outer membrane</location>
        <topology evidence="1 11">Multi-pass membrane protein</topology>
    </subcellularLocation>
</comment>
<evidence type="ECO:0000313" key="17">
    <source>
        <dbReference type="EMBL" id="RKS91360.1"/>
    </source>
</evidence>
<feature type="domain" description="TonB-dependent receptor-like beta-barrel" evidence="14">
    <location>
        <begin position="266"/>
        <end position="701"/>
    </location>
</feature>
<evidence type="ECO:0000256" key="7">
    <source>
        <dbReference type="ARBA" id="ARBA00023065"/>
    </source>
</evidence>
<keyword evidence="19" id="KW-1185">Reference proteome</keyword>
<protein>
    <submittedName>
        <fullName evidence="17">Iron complex outermembrane receptor protein</fullName>
    </submittedName>
    <submittedName>
        <fullName evidence="16">TonB-dependent receptor</fullName>
    </submittedName>
</protein>
<keyword evidence="5 11" id="KW-0812">Transmembrane</keyword>
<dbReference type="Proteomes" id="UP000276029">
    <property type="component" value="Unassembled WGS sequence"/>
</dbReference>
<dbReference type="InterPro" id="IPR000531">
    <property type="entry name" value="Beta-barrel_TonB"/>
</dbReference>
<dbReference type="GO" id="GO:0006826">
    <property type="term" value="P:iron ion transport"/>
    <property type="evidence" value="ECO:0007669"/>
    <property type="project" value="UniProtKB-KW"/>
</dbReference>
<dbReference type="PANTHER" id="PTHR32552">
    <property type="entry name" value="FERRICHROME IRON RECEPTOR-RELATED"/>
    <property type="match status" value="1"/>
</dbReference>
<dbReference type="Pfam" id="PF00593">
    <property type="entry name" value="TonB_dep_Rec_b-barrel"/>
    <property type="match status" value="1"/>
</dbReference>
<dbReference type="EMBL" id="RBWX01000007">
    <property type="protein sequence ID" value="RKS91360.1"/>
    <property type="molecule type" value="Genomic_DNA"/>
</dbReference>
<evidence type="ECO:0000259" key="14">
    <source>
        <dbReference type="Pfam" id="PF00593"/>
    </source>
</evidence>
<dbReference type="Gene3D" id="2.40.170.20">
    <property type="entry name" value="TonB-dependent receptor, beta-barrel domain"/>
    <property type="match status" value="1"/>
</dbReference>
<dbReference type="KEGG" id="smic:SmB9_19900"/>
<organism evidence="16 18">
    <name type="scientific">Sphingosinicella microcystinivorans</name>
    <dbReference type="NCBI Taxonomy" id="335406"/>
    <lineage>
        <taxon>Bacteria</taxon>
        <taxon>Pseudomonadati</taxon>
        <taxon>Pseudomonadota</taxon>
        <taxon>Alphaproteobacteria</taxon>
        <taxon>Sphingomonadales</taxon>
        <taxon>Sphingosinicellaceae</taxon>
        <taxon>Sphingosinicella</taxon>
    </lineage>
</organism>
<evidence type="ECO:0000313" key="19">
    <source>
        <dbReference type="Proteomes" id="UP000276029"/>
    </source>
</evidence>
<keyword evidence="4" id="KW-0410">Iron transport</keyword>
<proteinExistence type="inferred from homology"/>
<evidence type="ECO:0000256" key="1">
    <source>
        <dbReference type="ARBA" id="ARBA00004571"/>
    </source>
</evidence>
<dbReference type="GO" id="GO:0009279">
    <property type="term" value="C:cell outer membrane"/>
    <property type="evidence" value="ECO:0007669"/>
    <property type="project" value="UniProtKB-SubCell"/>
</dbReference>
<evidence type="ECO:0000313" key="18">
    <source>
        <dbReference type="Proteomes" id="UP000275727"/>
    </source>
</evidence>
<feature type="chain" id="PRO_5041923939" evidence="13">
    <location>
        <begin position="27"/>
        <end position="737"/>
    </location>
</feature>
<keyword evidence="8 12" id="KW-0798">TonB box</keyword>
<feature type="signal peptide" evidence="13">
    <location>
        <begin position="1"/>
        <end position="26"/>
    </location>
</feature>
<evidence type="ECO:0000256" key="10">
    <source>
        <dbReference type="ARBA" id="ARBA00023237"/>
    </source>
</evidence>
<keyword evidence="13" id="KW-0732">Signal</keyword>
<evidence type="ECO:0000313" key="16">
    <source>
        <dbReference type="EMBL" id="BBE34332.1"/>
    </source>
</evidence>
<feature type="domain" description="TonB-dependent receptor plug" evidence="15">
    <location>
        <begin position="55"/>
        <end position="159"/>
    </location>
</feature>
<keyword evidence="2 11" id="KW-0813">Transport</keyword>
<evidence type="ECO:0000256" key="11">
    <source>
        <dbReference type="PROSITE-ProRule" id="PRU01360"/>
    </source>
</evidence>
<reference evidence="17 19" key="2">
    <citation type="submission" date="2018-10" db="EMBL/GenBank/DDBJ databases">
        <title>Genomic Encyclopedia of Type Strains, Phase IV (KMG-IV): sequencing the most valuable type-strain genomes for metagenomic binning, comparative biology and taxonomic classification.</title>
        <authorList>
            <person name="Goeker M."/>
        </authorList>
    </citation>
    <scope>NUCLEOTIDE SEQUENCE [LARGE SCALE GENOMIC DNA]</scope>
    <source>
        <strain evidence="17 19">DSM 19791</strain>
    </source>
</reference>
<dbReference type="PROSITE" id="PS52016">
    <property type="entry name" value="TONB_DEPENDENT_REC_3"/>
    <property type="match status" value="1"/>
</dbReference>
<dbReference type="InterPro" id="IPR039426">
    <property type="entry name" value="TonB-dep_rcpt-like"/>
</dbReference>
<keyword evidence="9 11" id="KW-0472">Membrane</keyword>
<dbReference type="PANTHER" id="PTHR32552:SF81">
    <property type="entry name" value="TONB-DEPENDENT OUTER MEMBRANE RECEPTOR"/>
    <property type="match status" value="1"/>
</dbReference>